<keyword evidence="8 13" id="KW-0472">Membrane</keyword>
<evidence type="ECO:0000256" key="2">
    <source>
        <dbReference type="ARBA" id="ARBA00010532"/>
    </source>
</evidence>
<dbReference type="InterPro" id="IPR002159">
    <property type="entry name" value="CD36_fam"/>
</dbReference>
<comment type="caution">
    <text evidence="14">The sequence shown here is derived from an EMBL/GenBank/DDBJ whole genome shotgun (WGS) entry which is preliminary data.</text>
</comment>
<evidence type="ECO:0000256" key="12">
    <source>
        <dbReference type="SAM" id="MobiDB-lite"/>
    </source>
</evidence>
<dbReference type="PRINTS" id="PR01609">
    <property type="entry name" value="CD36FAMILY"/>
</dbReference>
<feature type="transmembrane region" description="Helical" evidence="13">
    <location>
        <begin position="6"/>
        <end position="26"/>
    </location>
</feature>
<keyword evidence="10" id="KW-0675">Receptor</keyword>
<keyword evidence="7 13" id="KW-1133">Transmembrane helix</keyword>
<reference evidence="14" key="1">
    <citation type="journal article" date="2023" name="G3 (Bethesda)">
        <title>Whole genome assemblies of Zophobas morio and Tenebrio molitor.</title>
        <authorList>
            <person name="Kaur S."/>
            <person name="Stinson S.A."/>
            <person name="diCenzo G.C."/>
        </authorList>
    </citation>
    <scope>NUCLEOTIDE SEQUENCE</scope>
    <source>
        <strain evidence="14">QUZm001</strain>
    </source>
</reference>
<evidence type="ECO:0000256" key="7">
    <source>
        <dbReference type="ARBA" id="ARBA00022989"/>
    </source>
</evidence>
<dbReference type="PANTHER" id="PTHR11923:SF69">
    <property type="entry name" value="SENSORY NEURON MEMBRANE PROTEIN 1"/>
    <property type="match status" value="1"/>
</dbReference>
<keyword evidence="9" id="KW-1015">Disulfide bond</keyword>
<evidence type="ECO:0000313" key="15">
    <source>
        <dbReference type="Proteomes" id="UP001168821"/>
    </source>
</evidence>
<evidence type="ECO:0000313" key="14">
    <source>
        <dbReference type="EMBL" id="KAJ3662446.1"/>
    </source>
</evidence>
<proteinExistence type="inferred from homology"/>
<gene>
    <name evidence="14" type="ORF">Zmor_006796</name>
</gene>
<feature type="region of interest" description="Disordered" evidence="12">
    <location>
        <begin position="951"/>
        <end position="971"/>
    </location>
</feature>
<dbReference type="Pfam" id="PF01130">
    <property type="entry name" value="CD36"/>
    <property type="match status" value="2"/>
</dbReference>
<dbReference type="GO" id="GO:0005886">
    <property type="term" value="C:plasma membrane"/>
    <property type="evidence" value="ECO:0007669"/>
    <property type="project" value="UniProtKB-SubCell"/>
</dbReference>
<keyword evidence="11" id="KW-0325">Glycoprotein</keyword>
<evidence type="ECO:0000256" key="5">
    <source>
        <dbReference type="ARBA" id="ARBA00022692"/>
    </source>
</evidence>
<keyword evidence="3" id="KW-1003">Cell membrane</keyword>
<dbReference type="GO" id="GO:0005737">
    <property type="term" value="C:cytoplasm"/>
    <property type="evidence" value="ECO:0007669"/>
    <property type="project" value="TreeGrafter"/>
</dbReference>
<comment type="subcellular location">
    <subcellularLocation>
        <location evidence="1">Cell membrane</location>
        <topology evidence="1">Multi-pass membrane protein</topology>
    </subcellularLocation>
</comment>
<dbReference type="EMBL" id="JALNTZ010000002">
    <property type="protein sequence ID" value="KAJ3662446.1"/>
    <property type="molecule type" value="Genomic_DNA"/>
</dbReference>
<evidence type="ECO:0000256" key="10">
    <source>
        <dbReference type="ARBA" id="ARBA00023170"/>
    </source>
</evidence>
<evidence type="ECO:0000256" key="13">
    <source>
        <dbReference type="SAM" id="Phobius"/>
    </source>
</evidence>
<dbReference type="PANTHER" id="PTHR11923">
    <property type="entry name" value="SCAVENGER RECEPTOR CLASS B TYPE-1 SR-B1"/>
    <property type="match status" value="1"/>
</dbReference>
<keyword evidence="5 13" id="KW-0812">Transmembrane</keyword>
<evidence type="ECO:0000256" key="3">
    <source>
        <dbReference type="ARBA" id="ARBA00022475"/>
    </source>
</evidence>
<evidence type="ECO:0000256" key="6">
    <source>
        <dbReference type="ARBA" id="ARBA00022725"/>
    </source>
</evidence>
<organism evidence="14 15">
    <name type="scientific">Zophobas morio</name>
    <dbReference type="NCBI Taxonomy" id="2755281"/>
    <lineage>
        <taxon>Eukaryota</taxon>
        <taxon>Metazoa</taxon>
        <taxon>Ecdysozoa</taxon>
        <taxon>Arthropoda</taxon>
        <taxon>Hexapoda</taxon>
        <taxon>Insecta</taxon>
        <taxon>Pterygota</taxon>
        <taxon>Neoptera</taxon>
        <taxon>Endopterygota</taxon>
        <taxon>Coleoptera</taxon>
        <taxon>Polyphaga</taxon>
        <taxon>Cucujiformia</taxon>
        <taxon>Tenebrionidae</taxon>
        <taxon>Zophobas</taxon>
    </lineage>
</organism>
<evidence type="ECO:0000256" key="8">
    <source>
        <dbReference type="ARBA" id="ARBA00023136"/>
    </source>
</evidence>
<sequence>MRCYKKVFIFSSCCFIMTVIFGFAAYRSIFEYAIRDQVSLHKRNYVRQFYLKFPMPLDFRVYFFNVTNPEDVQKGGNPILKEVGPYCYDLYKERIDVEDDETEDSLTYTPHDNYIFSQERSGELNDDDYVTIIHPLMMGMVNHIATKSPQFLTILDEALVKLFQNESIYLTAKVKDILFDGMLINCTARDFSAMAVCTQLRTKMPGVKVDGKGYLRYGLLSQKNGTISTRIKVLRGVRDSAELGQLVAVDNMTRTDIWSNEVCNEFRGTDGWIFPPLSGDMEQIWMHPVDFCMNLHADFVEETSSNGISVRKFYSDFEDQCANCSLQKPCLPRGLVDLTECIHVPLYISLPHFLKSDESLLRKVHGLNPDTEKHITRVLLEGTLSLPIEAQIRVQFNFPLQSVGKIRFMQTMPEVIHPVIWVELGVVLNGSFLRMIQAFFYFLTFVEIFKYTMLILSLLGMGYAAYLYLNNKKMYSMKDTIQTALKKRNLMRKFYLKIPIPLDFRVYFFNITNPEEVQKGQTPVVKEIGPYCYDAYKEKIDILDNEGEDSLTYTPYETYFFNQERSANLTSDDYVTILHPLIVGIVNTVAKDSPPLLPIVNKALKSMFNDPQNIYLTTKVRDLLFDGIIINCSSQDFSAAAVCTQIKTQVPDLTEVRRNVFKFSLLGPRNGTLPNRFKILRGIKKSHELGRLVELNHEKESNIWSTKKCNRFVGTDGWIFPPFVDKNAGIWAFTTDLCRSIHTVYTEDATVHGVHVEKYYGDLGDMSTNPAEKCYCPTPRTCLPKGIMDLTRCMGVPIYVTLPHFLRVDEAVQNTVKGLNPVTDEHIVRILIQPLLAVPLEAQKRIQFNLQIQPVKKINFMKTLPTALHPLLWVEEGIILEGSLLKMIQSVFIALKVFNVVKFCLLGISLVGVGYGGFLHYKERNLGKVTPEDNVSSATSKSTDQLFKSEASSASIMNKSNSSTHNNTHKI</sequence>
<evidence type="ECO:0008006" key="16">
    <source>
        <dbReference type="Google" id="ProtNLM"/>
    </source>
</evidence>
<comment type="similarity">
    <text evidence="2">Belongs to the CD36 family.</text>
</comment>
<dbReference type="AlphaFoldDB" id="A0AA38IW27"/>
<dbReference type="GO" id="GO:0007608">
    <property type="term" value="P:sensory perception of smell"/>
    <property type="evidence" value="ECO:0007669"/>
    <property type="project" value="UniProtKB-KW"/>
</dbReference>
<keyword evidence="4" id="KW-0716">Sensory transduction</keyword>
<accession>A0AA38IW27</accession>
<feature type="transmembrane region" description="Helical" evidence="13">
    <location>
        <begin position="893"/>
        <end position="918"/>
    </location>
</feature>
<evidence type="ECO:0000256" key="11">
    <source>
        <dbReference type="ARBA" id="ARBA00023180"/>
    </source>
</evidence>
<name>A0AA38IW27_9CUCU</name>
<evidence type="ECO:0000256" key="9">
    <source>
        <dbReference type="ARBA" id="ARBA00023157"/>
    </source>
</evidence>
<keyword evidence="6" id="KW-0552">Olfaction</keyword>
<protein>
    <recommendedName>
        <fullName evidence="16">Sensory neuron membrane protein 1</fullName>
    </recommendedName>
</protein>
<dbReference type="GO" id="GO:0005044">
    <property type="term" value="F:scavenger receptor activity"/>
    <property type="evidence" value="ECO:0007669"/>
    <property type="project" value="TreeGrafter"/>
</dbReference>
<feature type="transmembrane region" description="Helical" evidence="13">
    <location>
        <begin position="448"/>
        <end position="469"/>
    </location>
</feature>
<dbReference type="Proteomes" id="UP001168821">
    <property type="component" value="Unassembled WGS sequence"/>
</dbReference>
<keyword evidence="15" id="KW-1185">Reference proteome</keyword>
<feature type="transmembrane region" description="Helical" evidence="13">
    <location>
        <begin position="415"/>
        <end position="442"/>
    </location>
</feature>
<evidence type="ECO:0000256" key="4">
    <source>
        <dbReference type="ARBA" id="ARBA00022606"/>
    </source>
</evidence>
<evidence type="ECO:0000256" key="1">
    <source>
        <dbReference type="ARBA" id="ARBA00004651"/>
    </source>
</evidence>